<feature type="domain" description="Hflx-type G" evidence="7">
    <location>
        <begin position="374"/>
        <end position="538"/>
    </location>
</feature>
<dbReference type="NCBIfam" id="TIGR03156">
    <property type="entry name" value="GTP_HflX"/>
    <property type="match status" value="1"/>
</dbReference>
<comment type="subunit">
    <text evidence="5">Monomer. Associates with the 50S ribosomal subunit.</text>
</comment>
<name>A0ABR5SEK1_9BACT</name>
<evidence type="ECO:0000259" key="7">
    <source>
        <dbReference type="PROSITE" id="PS51705"/>
    </source>
</evidence>
<evidence type="ECO:0000256" key="3">
    <source>
        <dbReference type="ARBA" id="ARBA00022842"/>
    </source>
</evidence>
<organism evidence="8 9">
    <name type="scientific">Candidatus Magnetominusculus xianensis</name>
    <dbReference type="NCBI Taxonomy" id="1748249"/>
    <lineage>
        <taxon>Bacteria</taxon>
        <taxon>Pseudomonadati</taxon>
        <taxon>Nitrospirota</taxon>
        <taxon>Nitrospiria</taxon>
        <taxon>Nitrospirales</taxon>
        <taxon>Nitrospiraceae</taxon>
        <taxon>Candidatus Magnetominusculus</taxon>
    </lineage>
</organism>
<evidence type="ECO:0000256" key="2">
    <source>
        <dbReference type="ARBA" id="ARBA00022741"/>
    </source>
</evidence>
<keyword evidence="9" id="KW-1185">Reference proteome</keyword>
<proteinExistence type="inferred from homology"/>
<evidence type="ECO:0000256" key="4">
    <source>
        <dbReference type="ARBA" id="ARBA00023134"/>
    </source>
</evidence>
<sequence length="549" mass="61326">MVVYGNTQGIKKKSVTGLEKIYRRKVPPDRIISQELARYLTELSSEINRQLGVLITRGGTVSHVIVGDAGSIFLPELSAYPLGKKYLRGLRFVHTHLKNEPLTHDDLTDLALLRFDYIAAIGIRDALPDRFYTAHLTANIGDKPYEINPAVNFYNDTIDFLAHIGAIEEEMGRQRPQAADSAAEKAIIIAVSQAPKHEIEEALDELQELCASSGIATVDRVIQRPKEINPRYLLGAGRLRDLIIDALAKGATLLVFNENLTPSQSLAIAELTEIKVIDRTALILDIFARRAMSRDGKVQVELAQLKYRLPRLTGKGTAMSRLTGGIGGRGPGEMKLEIDRRRVRDRINILEKELEKLSMARKQRRARRSNSTLPIVSIVGYTNAGKSTLLNNLTESAAFVEDKMFATLDTSTRRLRFPEERDVIITDTVGFIKDLPRDLITAFKATLEELEDADTLIHLVDASNQRFEQHIQSVETILKDLGIDSKPTLLVFNKTDKIHEDELEGILRRYGAVGISAINPSTFGALLETLKERVFGRRHHQEAEGTDEV</sequence>
<dbReference type="PANTHER" id="PTHR10229:SF0">
    <property type="entry name" value="GTP-BINDING PROTEIN 6-RELATED"/>
    <property type="match status" value="1"/>
</dbReference>
<dbReference type="Gene3D" id="6.10.250.2860">
    <property type="match status" value="1"/>
</dbReference>
<feature type="coiled-coil region" evidence="6">
    <location>
        <begin position="333"/>
        <end position="367"/>
    </location>
</feature>
<keyword evidence="1" id="KW-0479">Metal-binding</keyword>
<dbReference type="Pfam" id="PF13167">
    <property type="entry name" value="GTP-bdg_N"/>
    <property type="match status" value="1"/>
</dbReference>
<accession>A0ABR5SEK1</accession>
<dbReference type="PRINTS" id="PR00326">
    <property type="entry name" value="GTP1OBG"/>
</dbReference>
<dbReference type="InterPro" id="IPR016496">
    <property type="entry name" value="GTPase_HflX"/>
</dbReference>
<dbReference type="InterPro" id="IPR027417">
    <property type="entry name" value="P-loop_NTPase"/>
</dbReference>
<comment type="caution">
    <text evidence="8">The sequence shown here is derived from an EMBL/GenBank/DDBJ whole genome shotgun (WGS) entry which is preliminary data.</text>
</comment>
<dbReference type="InterPro" id="IPR025121">
    <property type="entry name" value="GTPase_HflX_N"/>
</dbReference>
<gene>
    <name evidence="5 8" type="primary">hflX</name>
    <name evidence="8" type="ORF">ASN18_2451</name>
</gene>
<dbReference type="InterPro" id="IPR032305">
    <property type="entry name" value="GTP-bd_M"/>
</dbReference>
<evidence type="ECO:0000313" key="8">
    <source>
        <dbReference type="EMBL" id="KWT82591.1"/>
    </source>
</evidence>
<evidence type="ECO:0000256" key="5">
    <source>
        <dbReference type="HAMAP-Rule" id="MF_00900"/>
    </source>
</evidence>
<evidence type="ECO:0000256" key="6">
    <source>
        <dbReference type="SAM" id="Coils"/>
    </source>
</evidence>
<keyword evidence="2 5" id="KW-0547">Nucleotide-binding</keyword>
<dbReference type="InterPro" id="IPR042108">
    <property type="entry name" value="GTPase_HflX_N_sf"/>
</dbReference>
<evidence type="ECO:0000256" key="1">
    <source>
        <dbReference type="ARBA" id="ARBA00022723"/>
    </source>
</evidence>
<evidence type="ECO:0000313" key="9">
    <source>
        <dbReference type="Proteomes" id="UP000060487"/>
    </source>
</evidence>
<comment type="similarity">
    <text evidence="5">Belongs to the TRAFAC class OBG-HflX-like GTPase superfamily. HflX GTPase family.</text>
</comment>
<dbReference type="InterPro" id="IPR005225">
    <property type="entry name" value="Small_GTP-bd"/>
</dbReference>
<reference evidence="8 9" key="1">
    <citation type="submission" date="2015-11" db="EMBL/GenBank/DDBJ databases">
        <authorList>
            <person name="Lin W."/>
        </authorList>
    </citation>
    <scope>NUCLEOTIDE SEQUENCE [LARGE SCALE GENOMIC DNA]</scope>
    <source>
        <strain evidence="8 9">HCH-1</strain>
    </source>
</reference>
<dbReference type="InterPro" id="IPR030394">
    <property type="entry name" value="G_HFLX_dom"/>
</dbReference>
<protein>
    <recommendedName>
        <fullName evidence="5">GTPase HflX</fullName>
    </recommendedName>
    <alternativeName>
        <fullName evidence="5">GTP-binding protein HflX</fullName>
    </alternativeName>
</protein>
<dbReference type="RefSeq" id="WP_085053049.1">
    <property type="nucleotide sequence ID" value="NZ_LNQR01000086.1"/>
</dbReference>
<dbReference type="NCBIfam" id="TIGR00231">
    <property type="entry name" value="small_GTP"/>
    <property type="match status" value="1"/>
</dbReference>
<keyword evidence="3" id="KW-0460">Magnesium</keyword>
<keyword evidence="4 5" id="KW-0342">GTP-binding</keyword>
<keyword evidence="5" id="KW-0963">Cytoplasm</keyword>
<dbReference type="InterPro" id="IPR006073">
    <property type="entry name" value="GTP-bd"/>
</dbReference>
<dbReference type="Proteomes" id="UP000060487">
    <property type="component" value="Unassembled WGS sequence"/>
</dbReference>
<dbReference type="Gene3D" id="3.40.50.300">
    <property type="entry name" value="P-loop containing nucleotide triphosphate hydrolases"/>
    <property type="match status" value="1"/>
</dbReference>
<dbReference type="SUPFAM" id="SSF52540">
    <property type="entry name" value="P-loop containing nucleoside triphosphate hydrolases"/>
    <property type="match status" value="1"/>
</dbReference>
<comment type="subcellular location">
    <subcellularLocation>
        <location evidence="5">Cytoplasm</location>
    </subcellularLocation>
    <text evidence="5">May associate with membranes.</text>
</comment>
<dbReference type="PROSITE" id="PS51705">
    <property type="entry name" value="G_HFLX"/>
    <property type="match status" value="1"/>
</dbReference>
<dbReference type="CDD" id="cd01878">
    <property type="entry name" value="HflX"/>
    <property type="match status" value="1"/>
</dbReference>
<dbReference type="Pfam" id="PF16360">
    <property type="entry name" value="GTP-bdg_M"/>
    <property type="match status" value="1"/>
</dbReference>
<dbReference type="EMBL" id="LNQR01000086">
    <property type="protein sequence ID" value="KWT82591.1"/>
    <property type="molecule type" value="Genomic_DNA"/>
</dbReference>
<dbReference type="Pfam" id="PF01926">
    <property type="entry name" value="MMR_HSR1"/>
    <property type="match status" value="1"/>
</dbReference>
<dbReference type="PANTHER" id="PTHR10229">
    <property type="entry name" value="GTP-BINDING PROTEIN HFLX"/>
    <property type="match status" value="1"/>
</dbReference>
<dbReference type="Gene3D" id="3.40.50.11060">
    <property type="entry name" value="GTPase HflX, N-terminal domain"/>
    <property type="match status" value="1"/>
</dbReference>
<keyword evidence="6" id="KW-0175">Coiled coil</keyword>
<dbReference type="HAMAP" id="MF_00900">
    <property type="entry name" value="GTPase_HflX"/>
    <property type="match status" value="1"/>
</dbReference>
<comment type="function">
    <text evidence="5">GTPase that associates with the 50S ribosomal subunit and may have a role during protein synthesis or ribosome biogenesis.</text>
</comment>